<dbReference type="WBParaSite" id="L893_g862.t1">
    <property type="protein sequence ID" value="L893_g862.t1"/>
    <property type="gene ID" value="L893_g862"/>
</dbReference>
<dbReference type="PROSITE" id="PS00022">
    <property type="entry name" value="EGF_1"/>
    <property type="match status" value="1"/>
</dbReference>
<evidence type="ECO:0000313" key="5">
    <source>
        <dbReference type="Proteomes" id="UP000095287"/>
    </source>
</evidence>
<dbReference type="InterPro" id="IPR000742">
    <property type="entry name" value="EGF"/>
</dbReference>
<name>A0A1I8ASJ4_9BILA</name>
<keyword evidence="1" id="KW-0245">EGF-like domain</keyword>
<keyword evidence="5" id="KW-1185">Reference proteome</keyword>
<dbReference type="Gene3D" id="2.10.25.10">
    <property type="entry name" value="Laminin"/>
    <property type="match status" value="1"/>
</dbReference>
<keyword evidence="2" id="KW-1133">Transmembrane helix</keyword>
<dbReference type="AlphaFoldDB" id="A0A1I8ASJ4"/>
<dbReference type="PROSITE" id="PS50026">
    <property type="entry name" value="EGF_3"/>
    <property type="match status" value="1"/>
</dbReference>
<feature type="signal peptide" evidence="3">
    <location>
        <begin position="1"/>
        <end position="20"/>
    </location>
</feature>
<feature type="domain" description="EGF-like" evidence="4">
    <location>
        <begin position="81"/>
        <end position="114"/>
    </location>
</feature>
<organism evidence="5 6">
    <name type="scientific">Steinernema glaseri</name>
    <dbReference type="NCBI Taxonomy" id="37863"/>
    <lineage>
        <taxon>Eukaryota</taxon>
        <taxon>Metazoa</taxon>
        <taxon>Ecdysozoa</taxon>
        <taxon>Nematoda</taxon>
        <taxon>Chromadorea</taxon>
        <taxon>Rhabditida</taxon>
        <taxon>Tylenchina</taxon>
        <taxon>Panagrolaimomorpha</taxon>
        <taxon>Strongyloidoidea</taxon>
        <taxon>Steinernematidae</taxon>
        <taxon>Steinernema</taxon>
    </lineage>
</organism>
<accession>A0A1I8ASJ4</accession>
<dbReference type="Proteomes" id="UP000095287">
    <property type="component" value="Unplaced"/>
</dbReference>
<evidence type="ECO:0000259" key="4">
    <source>
        <dbReference type="PROSITE" id="PS50026"/>
    </source>
</evidence>
<evidence type="ECO:0000256" key="1">
    <source>
        <dbReference type="PROSITE-ProRule" id="PRU00076"/>
    </source>
</evidence>
<dbReference type="PROSITE" id="PS01186">
    <property type="entry name" value="EGF_2"/>
    <property type="match status" value="1"/>
</dbReference>
<sequence length="186" mass="20952">MLYSLLTVAVLFATVLPTGSESAERYFKALKITCSKHGREVNGACICEDDYVGTHCQYKMQCSSYDRHLNGSCIECLEGFAGDRCEHILCLHGAQKAEDQECVCEKPYGGRFCDQLDTKDVYLFYNSKMLIIGPLGIIALIPLVAIYYGCEYMARKRQVKRVTKTLDINNIVVKSEAVRKLLLRDV</sequence>
<keyword evidence="2" id="KW-0472">Membrane</keyword>
<feature type="chain" id="PRO_5009315096" evidence="3">
    <location>
        <begin position="21"/>
        <end position="186"/>
    </location>
</feature>
<evidence type="ECO:0000313" key="6">
    <source>
        <dbReference type="WBParaSite" id="L893_g862.t1"/>
    </source>
</evidence>
<protein>
    <submittedName>
        <fullName evidence="6">EGF-like domain-containing protein</fullName>
    </submittedName>
</protein>
<comment type="caution">
    <text evidence="1">Lacks conserved residue(s) required for the propagation of feature annotation.</text>
</comment>
<feature type="disulfide bond" evidence="1">
    <location>
        <begin position="104"/>
        <end position="113"/>
    </location>
</feature>
<feature type="transmembrane region" description="Helical" evidence="2">
    <location>
        <begin position="129"/>
        <end position="150"/>
    </location>
</feature>
<keyword evidence="3" id="KW-0732">Signal</keyword>
<keyword evidence="1" id="KW-1015">Disulfide bond</keyword>
<keyword evidence="2" id="KW-0812">Transmembrane</keyword>
<evidence type="ECO:0000256" key="3">
    <source>
        <dbReference type="SAM" id="SignalP"/>
    </source>
</evidence>
<reference evidence="6" key="1">
    <citation type="submission" date="2016-11" db="UniProtKB">
        <authorList>
            <consortium name="WormBaseParasite"/>
        </authorList>
    </citation>
    <scope>IDENTIFICATION</scope>
</reference>
<evidence type="ECO:0000256" key="2">
    <source>
        <dbReference type="SAM" id="Phobius"/>
    </source>
</evidence>
<proteinExistence type="predicted"/>